<evidence type="ECO:0000256" key="2">
    <source>
        <dbReference type="SAM" id="MobiDB-lite"/>
    </source>
</evidence>
<reference evidence="4" key="1">
    <citation type="submission" date="2022-11" db="EMBL/GenBank/DDBJ databases">
        <title>Centuries of genome instability and evolution in soft-shell clam transmissible cancer (bioRxiv).</title>
        <authorList>
            <person name="Hart S.F.M."/>
            <person name="Yonemitsu M.A."/>
            <person name="Giersch R.M."/>
            <person name="Beal B.F."/>
            <person name="Arriagada G."/>
            <person name="Davis B.W."/>
            <person name="Ostrander E.A."/>
            <person name="Goff S.P."/>
            <person name="Metzger M.J."/>
        </authorList>
    </citation>
    <scope>NUCLEOTIDE SEQUENCE</scope>
    <source>
        <strain evidence="4">MELC-2E11</strain>
        <tissue evidence="4">Siphon/mantle</tissue>
    </source>
</reference>
<organism evidence="4 5">
    <name type="scientific">Mya arenaria</name>
    <name type="common">Soft-shell clam</name>
    <dbReference type="NCBI Taxonomy" id="6604"/>
    <lineage>
        <taxon>Eukaryota</taxon>
        <taxon>Metazoa</taxon>
        <taxon>Spiralia</taxon>
        <taxon>Lophotrochozoa</taxon>
        <taxon>Mollusca</taxon>
        <taxon>Bivalvia</taxon>
        <taxon>Autobranchia</taxon>
        <taxon>Heteroconchia</taxon>
        <taxon>Euheterodonta</taxon>
        <taxon>Imparidentia</taxon>
        <taxon>Neoheterodontei</taxon>
        <taxon>Myida</taxon>
        <taxon>Myoidea</taxon>
        <taxon>Myidae</taxon>
        <taxon>Mya</taxon>
    </lineage>
</organism>
<accession>A0ABY7G7Y8</accession>
<feature type="coiled-coil region" evidence="1">
    <location>
        <begin position="686"/>
        <end position="713"/>
    </location>
</feature>
<feature type="region of interest" description="Disordered" evidence="2">
    <location>
        <begin position="362"/>
        <end position="416"/>
    </location>
</feature>
<evidence type="ECO:0000259" key="3">
    <source>
        <dbReference type="Pfam" id="PF14644"/>
    </source>
</evidence>
<feature type="compositionally biased region" description="Polar residues" evidence="2">
    <location>
        <begin position="395"/>
        <end position="405"/>
    </location>
</feature>
<keyword evidence="1" id="KW-0175">Coiled coil</keyword>
<feature type="region of interest" description="Disordered" evidence="2">
    <location>
        <begin position="556"/>
        <end position="576"/>
    </location>
</feature>
<feature type="compositionally biased region" description="Basic and acidic residues" evidence="2">
    <location>
        <begin position="556"/>
        <end position="567"/>
    </location>
</feature>
<keyword evidence="5" id="KW-1185">Reference proteome</keyword>
<sequence length="729" mass="82196">MHLSGNSNFGNLATMMQPPGNGNFGNPAMIMQPPSNGNFGNPAMMMQAMAIFGNLAIAMQLADNGILTAKDLPGAISEVLQTKKGTTFYVVTVAGEHGIPAETSSPDKKDDSSGAGTAFMTELSSLSGEKDGRPDYIRMIDIPEKQASERSSSVVVAKCEELNSELDLRLHLHKPRARRAEYDVHNVRAAELVMHSERVSRHCKGITQALTEVRERFMAMTQEHNELANKFRQEIEALEVVFINATKASKVFSDGGNFCPEEIEEYRKRLDKMANNVDKSEGAIMSDLEDMESKRLEQATKVAMEFEDRFKSHLFDLIFMEKIARWLTNTQVKIKAEVAISNSQAQALAQHLADIDRRIDACEPGDREKMKSSMSTNASSDRGKHMQSRHGPSPASASESNNRKVQSAALRRTSKPAKYEKRTVIFGNATEEEDNTSHFLGTVRKILREALDGLFASSEMYYRQKGARPVTRPQALQETFELCADVIIQKLQSYYQQADEYHNQCLQELRSQLSTLEKSVAHIPSLVVSDLLKDFIARSQSTRTQFEDKFKQQLSSLREKQKEHEQNLRPNLGHPHQEGRLAELCRQETERHNQYLAAVDEQTMALQNNAVDQAKIFLESLARLSENQLLQYDNMLVNDDVEKGRLPSNDLVSGDKPGKVQLTASVTTAKTTLGHSATMKTRDEAYQDYKRVFENTLQEIDEEKQRLLVAEQRWMDSWNTSVEKVKMLY</sequence>
<evidence type="ECO:0000313" key="4">
    <source>
        <dbReference type="EMBL" id="WAR30538.1"/>
    </source>
</evidence>
<name>A0ABY7G7Y8_MYAAR</name>
<dbReference type="Proteomes" id="UP001164746">
    <property type="component" value="Chromosome 17"/>
</dbReference>
<dbReference type="PANTHER" id="PTHR21444">
    <property type="entry name" value="COILED-COIL DOMAIN-CONTAINING PROTEIN 180"/>
    <property type="match status" value="1"/>
</dbReference>
<evidence type="ECO:0000313" key="5">
    <source>
        <dbReference type="Proteomes" id="UP001164746"/>
    </source>
</evidence>
<protein>
    <submittedName>
        <fullName evidence="4">CC180-like protein</fullName>
    </submittedName>
</protein>
<dbReference type="EMBL" id="CP111028">
    <property type="protein sequence ID" value="WAR30538.1"/>
    <property type="molecule type" value="Genomic_DNA"/>
</dbReference>
<feature type="compositionally biased region" description="Basic and acidic residues" evidence="2">
    <location>
        <begin position="362"/>
        <end position="371"/>
    </location>
</feature>
<dbReference type="InterPro" id="IPR027914">
    <property type="entry name" value="DUF4456"/>
</dbReference>
<dbReference type="PANTHER" id="PTHR21444:SF14">
    <property type="entry name" value="COILED-COIL DOMAIN-CONTAINING PROTEIN 180"/>
    <property type="match status" value="1"/>
</dbReference>
<dbReference type="Pfam" id="PF14644">
    <property type="entry name" value="DUF4456"/>
    <property type="match status" value="1"/>
</dbReference>
<proteinExistence type="predicted"/>
<gene>
    <name evidence="4" type="ORF">MAR_033080</name>
</gene>
<feature type="domain" description="DUF4456" evidence="3">
    <location>
        <begin position="457"/>
        <end position="645"/>
    </location>
</feature>
<evidence type="ECO:0000256" key="1">
    <source>
        <dbReference type="SAM" id="Coils"/>
    </source>
</evidence>